<evidence type="ECO:0000313" key="2">
    <source>
        <dbReference type="Proteomes" id="UP000192333"/>
    </source>
</evidence>
<gene>
    <name evidence="1" type="ORF">SAMN00777080_4380</name>
</gene>
<dbReference type="EMBL" id="LT838813">
    <property type="protein sequence ID" value="SMD45719.1"/>
    <property type="molecule type" value="Genomic_DNA"/>
</dbReference>
<name>A0A1W2HA02_9BACT</name>
<dbReference type="Proteomes" id="UP000192333">
    <property type="component" value="Chromosome I"/>
</dbReference>
<organism evidence="1 2">
    <name type="scientific">Aquiflexum balticum DSM 16537</name>
    <dbReference type="NCBI Taxonomy" id="758820"/>
    <lineage>
        <taxon>Bacteria</taxon>
        <taxon>Pseudomonadati</taxon>
        <taxon>Bacteroidota</taxon>
        <taxon>Cytophagia</taxon>
        <taxon>Cytophagales</taxon>
        <taxon>Cyclobacteriaceae</taxon>
        <taxon>Aquiflexum</taxon>
    </lineage>
</organism>
<dbReference type="AlphaFoldDB" id="A0A1W2HA02"/>
<proteinExistence type="predicted"/>
<reference evidence="2" key="1">
    <citation type="submission" date="2017-04" db="EMBL/GenBank/DDBJ databases">
        <authorList>
            <person name="Varghese N."/>
            <person name="Submissions S."/>
        </authorList>
    </citation>
    <scope>NUCLEOTIDE SEQUENCE [LARGE SCALE GENOMIC DNA]</scope>
    <source>
        <strain evidence="2">DSM 16537</strain>
    </source>
</reference>
<evidence type="ECO:0000313" key="1">
    <source>
        <dbReference type="EMBL" id="SMD45719.1"/>
    </source>
</evidence>
<keyword evidence="2" id="KW-1185">Reference proteome</keyword>
<sequence length="36" mass="4342">MAKLILEIEDKKLKFFKDIIQNFPFVKIEESQVFLV</sequence>
<protein>
    <submittedName>
        <fullName evidence="1">Uncharacterized protein</fullName>
    </submittedName>
</protein>
<accession>A0A1W2HA02</accession>
<dbReference type="STRING" id="758820.SAMN00777080_4380"/>